<gene>
    <name evidence="2" type="ORF">M2280_001646</name>
</gene>
<keyword evidence="3" id="KW-1185">Reference proteome</keyword>
<reference evidence="2 3" key="1">
    <citation type="submission" date="2023-04" db="EMBL/GenBank/DDBJ databases">
        <title>Forest soil microbial communities from Buena Vista Peninsula, Colon Province, Panama.</title>
        <authorList>
            <person name="Bouskill N."/>
        </authorList>
    </citation>
    <scope>NUCLEOTIDE SEQUENCE [LARGE SCALE GENOMIC DNA]</scope>
    <source>
        <strain evidence="2 3">CFH S0262</strain>
    </source>
</reference>
<protein>
    <recommendedName>
        <fullName evidence="4">Secreted protein</fullName>
    </recommendedName>
</protein>
<accession>A0ABT6MAK9</accession>
<comment type="caution">
    <text evidence="2">The sequence shown here is derived from an EMBL/GenBank/DDBJ whole genome shotgun (WGS) entry which is preliminary data.</text>
</comment>
<feature type="chain" id="PRO_5045646675" description="Secreted protein" evidence="1">
    <location>
        <begin position="34"/>
        <end position="205"/>
    </location>
</feature>
<keyword evidence="1" id="KW-0732">Signal</keyword>
<evidence type="ECO:0000313" key="3">
    <source>
        <dbReference type="Proteomes" id="UP001160334"/>
    </source>
</evidence>
<feature type="signal peptide" evidence="1">
    <location>
        <begin position="1"/>
        <end position="33"/>
    </location>
</feature>
<evidence type="ECO:0008006" key="4">
    <source>
        <dbReference type="Google" id="ProtNLM"/>
    </source>
</evidence>
<dbReference type="EMBL" id="JARXVC010000003">
    <property type="protein sequence ID" value="MDH6280434.1"/>
    <property type="molecule type" value="Genomic_DNA"/>
</dbReference>
<organism evidence="2 3">
    <name type="scientific">Prescottella agglutinans</name>
    <dbReference type="NCBI Taxonomy" id="1644129"/>
    <lineage>
        <taxon>Bacteria</taxon>
        <taxon>Bacillati</taxon>
        <taxon>Actinomycetota</taxon>
        <taxon>Actinomycetes</taxon>
        <taxon>Mycobacteriales</taxon>
        <taxon>Nocardiaceae</taxon>
        <taxon>Prescottella</taxon>
    </lineage>
</organism>
<evidence type="ECO:0000256" key="1">
    <source>
        <dbReference type="SAM" id="SignalP"/>
    </source>
</evidence>
<dbReference type="RefSeq" id="WP_280759767.1">
    <property type="nucleotide sequence ID" value="NZ_JARXVC010000003.1"/>
</dbReference>
<evidence type="ECO:0000313" key="2">
    <source>
        <dbReference type="EMBL" id="MDH6280434.1"/>
    </source>
</evidence>
<name>A0ABT6MAK9_9NOCA</name>
<sequence>MKLRKAKRVAAGLIASTTMVVGLALVGTGTAAAADRYDGPTLQAEQGGFGGKNLELTLTNPKKAVGLLGESTCTSALLDGEKALEAYVAYNAKDYVKLVEIMRSPGLRLGPSASNSILFPGPNTGSKTFQVDNGVYIYLGACGGWNTILDPGNVGVSMVPVIVPDGLGSVSPVLSFGSAALGAGVGSTSLLPLFGSSSGSGSGGS</sequence>
<proteinExistence type="predicted"/>
<dbReference type="Proteomes" id="UP001160334">
    <property type="component" value="Unassembled WGS sequence"/>
</dbReference>